<gene>
    <name evidence="7" type="primary">cmtA_2</name>
    <name evidence="7" type="ORF">NCTC9077_01164</name>
</gene>
<proteinExistence type="predicted"/>
<evidence type="ECO:0000313" key="8">
    <source>
        <dbReference type="Proteomes" id="UP000254495"/>
    </source>
</evidence>
<accession>A0A376VG24</accession>
<evidence type="ECO:0000256" key="5">
    <source>
        <dbReference type="ARBA" id="ARBA00022683"/>
    </source>
</evidence>
<keyword evidence="2" id="KW-0597">Phosphoprotein</keyword>
<dbReference type="GO" id="GO:0090563">
    <property type="term" value="F:protein-phosphocysteine-sugar phosphotransferase activity"/>
    <property type="evidence" value="ECO:0007669"/>
    <property type="project" value="TreeGrafter"/>
</dbReference>
<keyword evidence="6" id="KW-0812">Transmembrane</keyword>
<organism evidence="7 8">
    <name type="scientific">Escherichia coli</name>
    <dbReference type="NCBI Taxonomy" id="562"/>
    <lineage>
        <taxon>Bacteria</taxon>
        <taxon>Pseudomonadati</taxon>
        <taxon>Pseudomonadota</taxon>
        <taxon>Gammaproteobacteria</taxon>
        <taxon>Enterobacterales</taxon>
        <taxon>Enterobacteriaceae</taxon>
        <taxon>Escherichia</taxon>
    </lineage>
</organism>
<dbReference type="EMBL" id="UGCU01000001">
    <property type="protein sequence ID" value="STJ09538.1"/>
    <property type="molecule type" value="Genomic_DNA"/>
</dbReference>
<dbReference type="PANTHER" id="PTHR30181:SF2">
    <property type="entry name" value="PTS SYSTEM MANNITOL-SPECIFIC EIICBA COMPONENT"/>
    <property type="match status" value="1"/>
</dbReference>
<dbReference type="PANTHER" id="PTHR30181">
    <property type="entry name" value="MANNITOL PERMEASE IIC COMPONENT"/>
    <property type="match status" value="1"/>
</dbReference>
<evidence type="ECO:0000256" key="1">
    <source>
        <dbReference type="ARBA" id="ARBA00022448"/>
    </source>
</evidence>
<evidence type="ECO:0000313" key="7">
    <source>
        <dbReference type="EMBL" id="STJ09538.1"/>
    </source>
</evidence>
<feature type="transmembrane region" description="Helical" evidence="6">
    <location>
        <begin position="64"/>
        <end position="85"/>
    </location>
</feature>
<protein>
    <submittedName>
        <fullName evidence="7">Mannitol-specific cryptic PTS system EIICB component</fullName>
        <ecNumber evidence="7">2.7.1.-</ecNumber>
    </submittedName>
</protein>
<evidence type="ECO:0000256" key="4">
    <source>
        <dbReference type="ARBA" id="ARBA00022679"/>
    </source>
</evidence>
<dbReference type="GO" id="GO:0005886">
    <property type="term" value="C:plasma membrane"/>
    <property type="evidence" value="ECO:0007669"/>
    <property type="project" value="TreeGrafter"/>
</dbReference>
<keyword evidence="6" id="KW-0472">Membrane</keyword>
<keyword evidence="6" id="KW-1133">Transmembrane helix</keyword>
<dbReference type="EC" id="2.7.1.-" evidence="7"/>
<name>A0A376VG24_ECOLX</name>
<dbReference type="GO" id="GO:0009401">
    <property type="term" value="P:phosphoenolpyruvate-dependent sugar phosphotransferase system"/>
    <property type="evidence" value="ECO:0007669"/>
    <property type="project" value="UniProtKB-KW"/>
</dbReference>
<dbReference type="Proteomes" id="UP000254495">
    <property type="component" value="Unassembled WGS sequence"/>
</dbReference>
<dbReference type="InterPro" id="IPR050893">
    <property type="entry name" value="Sugar_PTS"/>
</dbReference>
<evidence type="ECO:0000256" key="2">
    <source>
        <dbReference type="ARBA" id="ARBA00022553"/>
    </source>
</evidence>
<sequence length="86" mass="8730">MIGSTGGHLVGGKRGAVMGGIGTIGVIVGAEIPMFLGSMIMGPLGGLVIKYVDKALEKRIPAGFEMVINNFSLGIAGMLLCLLGLK</sequence>
<evidence type="ECO:0000256" key="6">
    <source>
        <dbReference type="SAM" id="Phobius"/>
    </source>
</evidence>
<dbReference type="AlphaFoldDB" id="A0A376VG24"/>
<keyword evidence="5" id="KW-0598">Phosphotransferase system</keyword>
<keyword evidence="3" id="KW-0762">Sugar transport</keyword>
<reference evidence="7 8" key="1">
    <citation type="submission" date="2018-06" db="EMBL/GenBank/DDBJ databases">
        <authorList>
            <consortium name="Pathogen Informatics"/>
            <person name="Doyle S."/>
        </authorList>
    </citation>
    <scope>NUCLEOTIDE SEQUENCE [LARGE SCALE GENOMIC DNA]</scope>
    <source>
        <strain evidence="7 8">NCTC9077</strain>
    </source>
</reference>
<keyword evidence="4 7" id="KW-0808">Transferase</keyword>
<evidence type="ECO:0000256" key="3">
    <source>
        <dbReference type="ARBA" id="ARBA00022597"/>
    </source>
</evidence>
<keyword evidence="1" id="KW-0813">Transport</keyword>